<gene>
    <name evidence="1" type="ORF">IV64_GL001224</name>
</gene>
<dbReference type="AlphaFoldDB" id="A0A0R2MAS3"/>
<sequence length="56" mass="6174">MSINVESGIIPGLGMVADSGLSETSYLLAHVTTIMIENTHSGISEWVFYFYPSLFF</sequence>
<protein>
    <submittedName>
        <fullName evidence="1">Uncharacterized protein</fullName>
    </submittedName>
</protein>
<keyword evidence="2" id="KW-1185">Reference proteome</keyword>
<comment type="caution">
    <text evidence="1">The sequence shown here is derived from an EMBL/GenBank/DDBJ whole genome shotgun (WGS) entry which is preliminary data.</text>
</comment>
<proteinExistence type="predicted"/>
<reference evidence="1 2" key="1">
    <citation type="journal article" date="2015" name="Genome Announc.">
        <title>Expanding the biotechnology potential of lactobacilli through comparative genomics of 213 strains and associated genera.</title>
        <authorList>
            <person name="Sun Z."/>
            <person name="Harris H.M."/>
            <person name="McCann A."/>
            <person name="Guo C."/>
            <person name="Argimon S."/>
            <person name="Zhang W."/>
            <person name="Yang X."/>
            <person name="Jeffery I.B."/>
            <person name="Cooney J.C."/>
            <person name="Kagawa T.F."/>
            <person name="Liu W."/>
            <person name="Song Y."/>
            <person name="Salvetti E."/>
            <person name="Wrobel A."/>
            <person name="Rasinkangas P."/>
            <person name="Parkhill J."/>
            <person name="Rea M.C."/>
            <person name="O'Sullivan O."/>
            <person name="Ritari J."/>
            <person name="Douillard F.P."/>
            <person name="Paul Ross R."/>
            <person name="Yang R."/>
            <person name="Briner A.E."/>
            <person name="Felis G.E."/>
            <person name="de Vos W.M."/>
            <person name="Barrangou R."/>
            <person name="Klaenhammer T.R."/>
            <person name="Caufield P.W."/>
            <person name="Cui Y."/>
            <person name="Zhang H."/>
            <person name="O'Toole P.W."/>
        </authorList>
    </citation>
    <scope>NUCLEOTIDE SEQUENCE [LARGE SCALE GENOMIC DNA]</scope>
    <source>
        <strain evidence="1 2">LMG 26013</strain>
    </source>
</reference>
<accession>A0A0R2MAS3</accession>
<evidence type="ECO:0000313" key="2">
    <source>
        <dbReference type="Proteomes" id="UP000051783"/>
    </source>
</evidence>
<dbReference type="PATRIC" id="fig|942150.3.peg.1261"/>
<dbReference type="STRING" id="942150.IV64_GL001224"/>
<organism evidence="1 2">
    <name type="scientific">Lactiplantibacillus xiangfangensis</name>
    <dbReference type="NCBI Taxonomy" id="942150"/>
    <lineage>
        <taxon>Bacteria</taxon>
        <taxon>Bacillati</taxon>
        <taxon>Bacillota</taxon>
        <taxon>Bacilli</taxon>
        <taxon>Lactobacillales</taxon>
        <taxon>Lactobacillaceae</taxon>
        <taxon>Lactiplantibacillus</taxon>
    </lineage>
</organism>
<dbReference type="EMBL" id="JQCL01000098">
    <property type="protein sequence ID" value="KRO07770.1"/>
    <property type="molecule type" value="Genomic_DNA"/>
</dbReference>
<dbReference type="Proteomes" id="UP000051783">
    <property type="component" value="Unassembled WGS sequence"/>
</dbReference>
<evidence type="ECO:0000313" key="1">
    <source>
        <dbReference type="EMBL" id="KRO07770.1"/>
    </source>
</evidence>
<name>A0A0R2MAS3_9LACO</name>